<dbReference type="AlphaFoldDB" id="A0A3B0Z5I2"/>
<proteinExistence type="predicted"/>
<accession>A0A3B0Z5I2</accession>
<dbReference type="EMBL" id="UOFL01000110">
    <property type="protein sequence ID" value="VAW76584.1"/>
    <property type="molecule type" value="Genomic_DNA"/>
</dbReference>
<sequence>MKREAVLESVELNSLGEIRMGCNAYGITIKTNFGDFDVFKDVPILIGSTDHSKYIEQSTCKRYLLIKGEFGTYILDIKDQSISVYKTTIRGLNNEWSEEHAIFGMEKTHINGFSRHYYLQFPFVRQKSFYETLGKYEALRKRQIEVAVNAL</sequence>
<protein>
    <submittedName>
        <fullName evidence="1">Uncharacterized protein</fullName>
    </submittedName>
</protein>
<gene>
    <name evidence="1" type="ORF">MNBD_GAMMA12-2267</name>
</gene>
<reference evidence="1" key="1">
    <citation type="submission" date="2018-06" db="EMBL/GenBank/DDBJ databases">
        <authorList>
            <person name="Zhirakovskaya E."/>
        </authorList>
    </citation>
    <scope>NUCLEOTIDE SEQUENCE</scope>
</reference>
<evidence type="ECO:0000313" key="1">
    <source>
        <dbReference type="EMBL" id="VAW76584.1"/>
    </source>
</evidence>
<organism evidence="1">
    <name type="scientific">hydrothermal vent metagenome</name>
    <dbReference type="NCBI Taxonomy" id="652676"/>
    <lineage>
        <taxon>unclassified sequences</taxon>
        <taxon>metagenomes</taxon>
        <taxon>ecological metagenomes</taxon>
    </lineage>
</organism>
<name>A0A3B0Z5I2_9ZZZZ</name>